<dbReference type="SUPFAM" id="SSF82704">
    <property type="entry name" value="AlbA-like"/>
    <property type="match status" value="1"/>
</dbReference>
<dbReference type="InterPro" id="IPR036882">
    <property type="entry name" value="Alba-like_dom_sf"/>
</dbReference>
<keyword evidence="1" id="KW-1133">Transmembrane helix</keyword>
<name>A0A6B2LRI5_9EUKA</name>
<feature type="domain" description="DNA/RNA-binding protein Alba-like" evidence="2">
    <location>
        <begin position="3"/>
        <end position="54"/>
    </location>
</feature>
<organism evidence="3">
    <name type="scientific">Arcella intermedia</name>
    <dbReference type="NCBI Taxonomy" id="1963864"/>
    <lineage>
        <taxon>Eukaryota</taxon>
        <taxon>Amoebozoa</taxon>
        <taxon>Tubulinea</taxon>
        <taxon>Elardia</taxon>
        <taxon>Arcellinida</taxon>
        <taxon>Sphaerothecina</taxon>
        <taxon>Arcellidae</taxon>
        <taxon>Arcella</taxon>
    </lineage>
</organism>
<dbReference type="InterPro" id="IPR014560">
    <property type="entry name" value="UCP030333_Alba"/>
</dbReference>
<feature type="transmembrane region" description="Helical" evidence="1">
    <location>
        <begin position="20"/>
        <end position="40"/>
    </location>
</feature>
<evidence type="ECO:0000256" key="1">
    <source>
        <dbReference type="SAM" id="Phobius"/>
    </source>
</evidence>
<evidence type="ECO:0000313" key="3">
    <source>
        <dbReference type="EMBL" id="NDV39646.1"/>
    </source>
</evidence>
<reference evidence="3" key="1">
    <citation type="journal article" date="2020" name="J. Eukaryot. Microbiol.">
        <title>De novo Sequencing, Assembly and Annotation of the Transcriptome for the Free-Living Testate Amoeba Arcella intermedia.</title>
        <authorList>
            <person name="Ribeiro G.M."/>
            <person name="Porfirio-Sousa A.L."/>
            <person name="Maurer-Alcala X.X."/>
            <person name="Katz L.A."/>
            <person name="Lahr D.J.G."/>
        </authorList>
    </citation>
    <scope>NUCLEOTIDE SEQUENCE</scope>
</reference>
<protein>
    <recommendedName>
        <fullName evidence="2">DNA/RNA-binding protein Alba-like domain-containing protein</fullName>
    </recommendedName>
</protein>
<keyword evidence="1" id="KW-0812">Transmembrane</keyword>
<dbReference type="EMBL" id="GIBP01010677">
    <property type="protein sequence ID" value="NDV39646.1"/>
    <property type="molecule type" value="Transcribed_RNA"/>
</dbReference>
<dbReference type="GO" id="GO:0003723">
    <property type="term" value="F:RNA binding"/>
    <property type="evidence" value="ECO:0007669"/>
    <property type="project" value="TreeGrafter"/>
</dbReference>
<keyword evidence="1" id="KW-0472">Membrane</keyword>
<dbReference type="Gene3D" id="3.30.110.20">
    <property type="entry name" value="Alba-like domain"/>
    <property type="match status" value="1"/>
</dbReference>
<dbReference type="Pfam" id="PF01918">
    <property type="entry name" value="Alba"/>
    <property type="match status" value="1"/>
</dbReference>
<dbReference type="AlphaFoldDB" id="A0A6B2LRI5"/>
<dbReference type="PANTHER" id="PTHR31947">
    <property type="entry name" value="DNA/RNA-BINDING PROTEIN ALBA 3"/>
    <property type="match status" value="1"/>
</dbReference>
<sequence length="115" mass="12865">MSLFFYVDLATRFLEKGEHTVTLSALGFAITTAVTIAEILKGQDVVKIERIKTSLTTATDQNTQKPKIDIILRKSDNFNTVIEKKKTLAAENKAIREALNAVREKVQERIGKKST</sequence>
<evidence type="ECO:0000259" key="2">
    <source>
        <dbReference type="Pfam" id="PF01918"/>
    </source>
</evidence>
<dbReference type="PANTHER" id="PTHR31947:SF36">
    <property type="entry name" value="DNA_RNA-BINDING PROTEIN ALBA-LIKE DOMAIN-CONTAINING PROTEIN"/>
    <property type="match status" value="1"/>
</dbReference>
<dbReference type="InterPro" id="IPR002775">
    <property type="entry name" value="DNA/RNA-bd_Alba-like"/>
</dbReference>
<proteinExistence type="predicted"/>
<dbReference type="GO" id="GO:0005634">
    <property type="term" value="C:nucleus"/>
    <property type="evidence" value="ECO:0007669"/>
    <property type="project" value="TreeGrafter"/>
</dbReference>
<accession>A0A6B2LRI5</accession>